<evidence type="ECO:0008006" key="4">
    <source>
        <dbReference type="Google" id="ProtNLM"/>
    </source>
</evidence>
<feature type="signal peptide" evidence="1">
    <location>
        <begin position="1"/>
        <end position="22"/>
    </location>
</feature>
<dbReference type="InterPro" id="IPR021314">
    <property type="entry name" value="DUF2911"/>
</dbReference>
<evidence type="ECO:0000256" key="1">
    <source>
        <dbReference type="SAM" id="SignalP"/>
    </source>
</evidence>
<keyword evidence="1" id="KW-0732">Signal</keyword>
<dbReference type="STRING" id="1121884.SAMN02745131_03226"/>
<dbReference type="AlphaFoldDB" id="A0A1M5DHP5"/>
<reference evidence="2 3" key="1">
    <citation type="submission" date="2016-11" db="EMBL/GenBank/DDBJ databases">
        <authorList>
            <person name="Jaros S."/>
            <person name="Januszkiewicz K."/>
            <person name="Wedrychowicz H."/>
        </authorList>
    </citation>
    <scope>NUCLEOTIDE SEQUENCE [LARGE SCALE GENOMIC DNA]</scope>
    <source>
        <strain evidence="2 3">DSM 18119</strain>
    </source>
</reference>
<dbReference type="EMBL" id="FQUU01000015">
    <property type="protein sequence ID" value="SHF66391.1"/>
    <property type="molecule type" value="Genomic_DNA"/>
</dbReference>
<protein>
    <recommendedName>
        <fullName evidence="4">DUF2911 domain-containing protein</fullName>
    </recommendedName>
</protein>
<feature type="chain" id="PRO_5012454569" description="DUF2911 domain-containing protein" evidence="1">
    <location>
        <begin position="23"/>
        <end position="176"/>
    </location>
</feature>
<proteinExistence type="predicted"/>
<dbReference type="Proteomes" id="UP000184048">
    <property type="component" value="Unassembled WGS sequence"/>
</dbReference>
<dbReference type="Pfam" id="PF11138">
    <property type="entry name" value="DUF2911"/>
    <property type="match status" value="1"/>
</dbReference>
<keyword evidence="3" id="KW-1185">Reference proteome</keyword>
<name>A0A1M5DHP5_9BACT</name>
<sequence length="176" mass="19442">MKSIFSLALLSTALFISATVKAQEDKSKRPSPPAKVSQKLKSGATISIDYSQPSLKGRTIGKDVEPKQGELWRAGANEATVFETNKDVKVEGQPLPAGKYALFMMDNGDDYTVIFNKVWKTWGAFDHEKNKDKDALQVKVKPTTSSTVQEKLTYTIDPSGKVSLLWGDRVISFNVK</sequence>
<evidence type="ECO:0000313" key="3">
    <source>
        <dbReference type="Proteomes" id="UP000184048"/>
    </source>
</evidence>
<gene>
    <name evidence="2" type="ORF">SAMN02745131_03226</name>
</gene>
<dbReference type="RefSeq" id="WP_175546095.1">
    <property type="nucleotide sequence ID" value="NZ_FQUU01000015.1"/>
</dbReference>
<evidence type="ECO:0000313" key="2">
    <source>
        <dbReference type="EMBL" id="SHF66391.1"/>
    </source>
</evidence>
<organism evidence="2 3">
    <name type="scientific">Flavisolibacter ginsengisoli DSM 18119</name>
    <dbReference type="NCBI Taxonomy" id="1121884"/>
    <lineage>
        <taxon>Bacteria</taxon>
        <taxon>Pseudomonadati</taxon>
        <taxon>Bacteroidota</taxon>
        <taxon>Chitinophagia</taxon>
        <taxon>Chitinophagales</taxon>
        <taxon>Chitinophagaceae</taxon>
        <taxon>Flavisolibacter</taxon>
    </lineage>
</organism>
<accession>A0A1M5DHP5</accession>